<accession>A0A9D1RF27</accession>
<dbReference type="Proteomes" id="UP000824205">
    <property type="component" value="Unassembled WGS sequence"/>
</dbReference>
<feature type="region of interest" description="Disordered" evidence="1">
    <location>
        <begin position="209"/>
        <end position="257"/>
    </location>
</feature>
<dbReference type="AlphaFoldDB" id="A0A9D1RF27"/>
<name>A0A9D1RF27_9FIRM</name>
<dbReference type="EMBL" id="DXGE01000011">
    <property type="protein sequence ID" value="HIW85421.1"/>
    <property type="molecule type" value="Genomic_DNA"/>
</dbReference>
<evidence type="ECO:0000313" key="4">
    <source>
        <dbReference type="EMBL" id="HIW85421.1"/>
    </source>
</evidence>
<reference evidence="4" key="1">
    <citation type="journal article" date="2021" name="PeerJ">
        <title>Extensive microbial diversity within the chicken gut microbiome revealed by metagenomics and culture.</title>
        <authorList>
            <person name="Gilroy R."/>
            <person name="Ravi A."/>
            <person name="Getino M."/>
            <person name="Pursley I."/>
            <person name="Horton D.L."/>
            <person name="Alikhan N.F."/>
            <person name="Baker D."/>
            <person name="Gharbi K."/>
            <person name="Hall N."/>
            <person name="Watson M."/>
            <person name="Adriaenssens E.M."/>
            <person name="Foster-Nyarko E."/>
            <person name="Jarju S."/>
            <person name="Secka A."/>
            <person name="Antonio M."/>
            <person name="Oren A."/>
            <person name="Chaudhuri R.R."/>
            <person name="La Ragione R."/>
            <person name="Hildebrand F."/>
            <person name="Pallen M.J."/>
        </authorList>
    </citation>
    <scope>NUCLEOTIDE SEQUENCE</scope>
    <source>
        <strain evidence="4">421</strain>
    </source>
</reference>
<gene>
    <name evidence="4" type="ORF">IAA48_02905</name>
</gene>
<feature type="compositionally biased region" description="Acidic residues" evidence="1">
    <location>
        <begin position="237"/>
        <end position="250"/>
    </location>
</feature>
<feature type="compositionally biased region" description="Polar residues" evidence="1">
    <location>
        <begin position="209"/>
        <end position="236"/>
    </location>
</feature>
<keyword evidence="3" id="KW-0732">Signal</keyword>
<evidence type="ECO:0000313" key="5">
    <source>
        <dbReference type="Proteomes" id="UP000824205"/>
    </source>
</evidence>
<feature type="transmembrane region" description="Helical" evidence="2">
    <location>
        <begin position="273"/>
        <end position="294"/>
    </location>
</feature>
<evidence type="ECO:0000256" key="3">
    <source>
        <dbReference type="SAM" id="SignalP"/>
    </source>
</evidence>
<evidence type="ECO:0000256" key="1">
    <source>
        <dbReference type="SAM" id="MobiDB-lite"/>
    </source>
</evidence>
<organism evidence="4 5">
    <name type="scientific">Candidatus Eubacterium faecipullorum</name>
    <dbReference type="NCBI Taxonomy" id="2838571"/>
    <lineage>
        <taxon>Bacteria</taxon>
        <taxon>Bacillati</taxon>
        <taxon>Bacillota</taxon>
        <taxon>Clostridia</taxon>
        <taxon>Eubacteriales</taxon>
        <taxon>Eubacteriaceae</taxon>
        <taxon>Eubacterium</taxon>
    </lineage>
</organism>
<reference evidence="4" key="2">
    <citation type="submission" date="2021-04" db="EMBL/GenBank/DDBJ databases">
        <authorList>
            <person name="Gilroy R."/>
        </authorList>
    </citation>
    <scope>NUCLEOTIDE SEQUENCE</scope>
    <source>
        <strain evidence="4">421</strain>
    </source>
</reference>
<keyword evidence="2" id="KW-0812">Transmembrane</keyword>
<feature type="compositionally biased region" description="Basic and acidic residues" evidence="1">
    <location>
        <begin position="309"/>
        <end position="321"/>
    </location>
</feature>
<evidence type="ECO:0000256" key="2">
    <source>
        <dbReference type="SAM" id="Phobius"/>
    </source>
</evidence>
<feature type="region of interest" description="Disordered" evidence="1">
    <location>
        <begin position="304"/>
        <end position="330"/>
    </location>
</feature>
<protein>
    <submittedName>
        <fullName evidence="4">Uncharacterized protein</fullName>
    </submittedName>
</protein>
<keyword evidence="2" id="KW-1133">Transmembrane helix</keyword>
<feature type="signal peptide" evidence="3">
    <location>
        <begin position="1"/>
        <end position="26"/>
    </location>
</feature>
<keyword evidence="2" id="KW-0472">Membrane</keyword>
<proteinExistence type="predicted"/>
<sequence>MKQRKIVSHICMVAVILICFSGTLHAYGNTVSFDNANLWFANKECSVTGIEDAALNGYMRYYFEQNSLYCRISYSLSDQEMSSNSSVVASIKNDNRSYSISFSENSEDDFYCNINKCFTEQTALGQEILFMLEFTDKEDKNVVNSIDILLKISGRNYRVTTVTSPYIYDTETAADNTAPSAKTTADYESKNETTTKFVYAGGYSSYSVTQSNENENSTKFSVDSNRISNNNSTYYDSESEYSAEPYDESDSNNGEISEIPVEKVTELSPEAKAMYALASLFAVCGSALLIRYAVKAKAKQKIMNEENTDAEKSVAAEKEAEISEDVFDLP</sequence>
<feature type="chain" id="PRO_5039205035" evidence="3">
    <location>
        <begin position="27"/>
        <end position="330"/>
    </location>
</feature>
<comment type="caution">
    <text evidence="4">The sequence shown here is derived from an EMBL/GenBank/DDBJ whole genome shotgun (WGS) entry which is preliminary data.</text>
</comment>